<proteinExistence type="predicted"/>
<keyword evidence="2" id="KW-1185">Reference proteome</keyword>
<gene>
    <name evidence="1" type="ORF">L2764_09160</name>
</gene>
<dbReference type="Pfam" id="PF11047">
    <property type="entry name" value="SopD"/>
    <property type="match status" value="1"/>
</dbReference>
<dbReference type="Proteomes" id="UP001203423">
    <property type="component" value="Unassembled WGS sequence"/>
</dbReference>
<accession>A0ABT0LBS4</accession>
<organism evidence="1 2">
    <name type="scientific">Shewanella surugensis</name>
    <dbReference type="NCBI Taxonomy" id="212020"/>
    <lineage>
        <taxon>Bacteria</taxon>
        <taxon>Pseudomonadati</taxon>
        <taxon>Pseudomonadota</taxon>
        <taxon>Gammaproteobacteria</taxon>
        <taxon>Alteromonadales</taxon>
        <taxon>Shewanellaceae</taxon>
        <taxon>Shewanella</taxon>
    </lineage>
</organism>
<dbReference type="Gene3D" id="3.30.2440.10">
    <property type="entry name" value="Secreted effector protein SifA"/>
    <property type="match status" value="1"/>
</dbReference>
<dbReference type="EMBL" id="JAKIKS010000027">
    <property type="protein sequence ID" value="MCL1124641.1"/>
    <property type="molecule type" value="Genomic_DNA"/>
</dbReference>
<sequence length="101" mass="11248">MALDFNTGRFSDYKLSISDSRLDKIQNAVSEKDATHMGIFDKLKDMILGTHKAEALTALYELTHNPKDTLDTSSAISKMKSFTTLKNSLSDTYKANLSARI</sequence>
<dbReference type="RefSeq" id="WP_248939918.1">
    <property type="nucleotide sequence ID" value="NZ_JAKIKS010000027.1"/>
</dbReference>
<evidence type="ECO:0000313" key="1">
    <source>
        <dbReference type="EMBL" id="MCL1124641.1"/>
    </source>
</evidence>
<comment type="caution">
    <text evidence="1">The sequence shown here is derived from an EMBL/GenBank/DDBJ whole genome shotgun (WGS) entry which is preliminary data.</text>
</comment>
<name>A0ABT0LBS4_9GAMM</name>
<protein>
    <submittedName>
        <fullName evidence="1">Uncharacterized protein</fullName>
    </submittedName>
</protein>
<dbReference type="InterPro" id="IPR022747">
    <property type="entry name" value="SopD"/>
</dbReference>
<evidence type="ECO:0000313" key="2">
    <source>
        <dbReference type="Proteomes" id="UP001203423"/>
    </source>
</evidence>
<reference evidence="1 2" key="1">
    <citation type="submission" date="2022-01" db="EMBL/GenBank/DDBJ databases">
        <title>Whole genome-based taxonomy of the Shewanellaceae.</title>
        <authorList>
            <person name="Martin-Rodriguez A.J."/>
        </authorList>
    </citation>
    <scope>NUCLEOTIDE SEQUENCE [LARGE SCALE GENOMIC DNA]</scope>
    <source>
        <strain evidence="1 2">DSM 17177</strain>
    </source>
</reference>